<dbReference type="PANTHER" id="PTHR12818">
    <property type="entry name" value="TRNA (ADENINE(37)-N6)-METHYLTRANSFERASE"/>
    <property type="match status" value="1"/>
</dbReference>
<dbReference type="NCBIfam" id="TIGR00104">
    <property type="entry name" value="tRNA_TsaA"/>
    <property type="match status" value="1"/>
</dbReference>
<dbReference type="SUPFAM" id="SSF118196">
    <property type="entry name" value="YaeB-like"/>
    <property type="match status" value="1"/>
</dbReference>
<dbReference type="Pfam" id="PF01980">
    <property type="entry name" value="TrmO_N"/>
    <property type="match status" value="1"/>
</dbReference>
<evidence type="ECO:0000256" key="1">
    <source>
        <dbReference type="ARBA" id="ARBA00022691"/>
    </source>
</evidence>
<name>A0A8J6N668_9BACT</name>
<comment type="caution">
    <text evidence="4">The sequence shown here is derived from an EMBL/GenBank/DDBJ whole genome shotgun (WGS) entry which is preliminary data.</text>
</comment>
<dbReference type="EMBL" id="JACNLL010000053">
    <property type="protein sequence ID" value="MBC8199443.1"/>
    <property type="molecule type" value="Genomic_DNA"/>
</dbReference>
<dbReference type="CDD" id="cd09281">
    <property type="entry name" value="UPF0066"/>
    <property type="match status" value="1"/>
</dbReference>
<evidence type="ECO:0000313" key="4">
    <source>
        <dbReference type="EMBL" id="MBC8199443.1"/>
    </source>
</evidence>
<dbReference type="InterPro" id="IPR036414">
    <property type="entry name" value="YaeB_N_sf"/>
</dbReference>
<accession>A0A8J6N668</accession>
<dbReference type="InterPro" id="IPR040372">
    <property type="entry name" value="YaeB-like"/>
</dbReference>
<comment type="similarity">
    <text evidence="2">Belongs to the tRNA methyltransferase O family.</text>
</comment>
<dbReference type="InterPro" id="IPR036413">
    <property type="entry name" value="YaeB-like_sf"/>
</dbReference>
<dbReference type="PROSITE" id="PS51668">
    <property type="entry name" value="TSAA_2"/>
    <property type="match status" value="1"/>
</dbReference>
<reference evidence="4 5" key="1">
    <citation type="submission" date="2020-08" db="EMBL/GenBank/DDBJ databases">
        <title>Bridging the membrane lipid divide: bacteria of the FCB group superphylum have the potential to synthesize archaeal ether lipids.</title>
        <authorList>
            <person name="Villanueva L."/>
            <person name="Von Meijenfeldt F.A.B."/>
            <person name="Westbye A.B."/>
            <person name="Yadav S."/>
            <person name="Hopmans E.C."/>
            <person name="Dutilh B.E."/>
            <person name="Sinninghe Damste J.S."/>
        </authorList>
    </citation>
    <scope>NUCLEOTIDE SEQUENCE [LARGE SCALE GENOMIC DNA]</scope>
    <source>
        <strain evidence="4">NIOZ-UU82</strain>
    </source>
</reference>
<evidence type="ECO:0000256" key="2">
    <source>
        <dbReference type="ARBA" id="ARBA00033753"/>
    </source>
</evidence>
<gene>
    <name evidence="4" type="primary">tsaA</name>
    <name evidence="4" type="ORF">H8E80_05270</name>
</gene>
<proteinExistence type="inferred from homology"/>
<evidence type="ECO:0000313" key="5">
    <source>
        <dbReference type="Proteomes" id="UP000603545"/>
    </source>
</evidence>
<dbReference type="PANTHER" id="PTHR12818:SF0">
    <property type="entry name" value="TRNA (ADENINE(37)-N6)-METHYLTRANSFERASE"/>
    <property type="match status" value="1"/>
</dbReference>
<keyword evidence="1" id="KW-0949">S-adenosyl-L-methionine</keyword>
<dbReference type="InterPro" id="IPR023370">
    <property type="entry name" value="TrmO-like_N"/>
</dbReference>
<dbReference type="AlphaFoldDB" id="A0A8J6N668"/>
<organism evidence="4 5">
    <name type="scientific">Candidatus Desulfaltia bathyphila</name>
    <dbReference type="NCBI Taxonomy" id="2841697"/>
    <lineage>
        <taxon>Bacteria</taxon>
        <taxon>Pseudomonadati</taxon>
        <taxon>Thermodesulfobacteriota</taxon>
        <taxon>Desulfobacteria</taxon>
        <taxon>Desulfobacterales</taxon>
        <taxon>Desulfobacterales incertae sedis</taxon>
        <taxon>Candidatus Desulfaltia</taxon>
    </lineage>
</organism>
<dbReference type="Gene3D" id="2.40.30.70">
    <property type="entry name" value="YaeB-like"/>
    <property type="match status" value="1"/>
</dbReference>
<sequence>MAIEMRPIGFVRHEFEKVPRHWSVSDVKGRLIINDEYLEGLCDIKADQHIVVIFHLHKSPAFIPRYLKQNPPHRKEIMGVFSCCSPRRPNPIGMSVLKVLEVKGNVIYVKGLDMYNNTPILDIKPHIMLN</sequence>
<evidence type="ECO:0000259" key="3">
    <source>
        <dbReference type="PROSITE" id="PS51668"/>
    </source>
</evidence>
<feature type="domain" description="TsaA-like" evidence="3">
    <location>
        <begin position="5"/>
        <end position="130"/>
    </location>
</feature>
<protein>
    <submittedName>
        <fullName evidence="4">tRNA (N6-threonylcarbamoyladenosine(37)-N6)-methyltransferase TrmO</fullName>
    </submittedName>
</protein>
<dbReference type="Proteomes" id="UP000603545">
    <property type="component" value="Unassembled WGS sequence"/>
</dbReference>